<feature type="region of interest" description="Disordered" evidence="1">
    <location>
        <begin position="575"/>
        <end position="611"/>
    </location>
</feature>
<feature type="compositionally biased region" description="Polar residues" evidence="1">
    <location>
        <begin position="141"/>
        <end position="152"/>
    </location>
</feature>
<protein>
    <submittedName>
        <fullName evidence="2">Uncharacterized protein</fullName>
    </submittedName>
</protein>
<feature type="compositionally biased region" description="Basic residues" evidence="1">
    <location>
        <begin position="193"/>
        <end position="203"/>
    </location>
</feature>
<feature type="region of interest" description="Disordered" evidence="1">
    <location>
        <begin position="183"/>
        <end position="245"/>
    </location>
</feature>
<evidence type="ECO:0000313" key="3">
    <source>
        <dbReference type="Proteomes" id="UP000827284"/>
    </source>
</evidence>
<proteinExistence type="predicted"/>
<gene>
    <name evidence="2" type="ORF">EMPS_01536</name>
</gene>
<feature type="compositionally biased region" description="Low complexity" evidence="1">
    <location>
        <begin position="576"/>
        <end position="610"/>
    </location>
</feature>
<dbReference type="EMBL" id="BQFW01000002">
    <property type="protein sequence ID" value="GJJ69190.1"/>
    <property type="molecule type" value="Genomic_DNA"/>
</dbReference>
<feature type="region of interest" description="Disordered" evidence="1">
    <location>
        <begin position="1"/>
        <end position="37"/>
    </location>
</feature>
<organism evidence="2 3">
    <name type="scientific">Entomortierella parvispora</name>
    <dbReference type="NCBI Taxonomy" id="205924"/>
    <lineage>
        <taxon>Eukaryota</taxon>
        <taxon>Fungi</taxon>
        <taxon>Fungi incertae sedis</taxon>
        <taxon>Mucoromycota</taxon>
        <taxon>Mortierellomycotina</taxon>
        <taxon>Mortierellomycetes</taxon>
        <taxon>Mortierellales</taxon>
        <taxon>Mortierellaceae</taxon>
        <taxon>Entomortierella</taxon>
    </lineage>
</organism>
<feature type="compositionally biased region" description="Polar residues" evidence="1">
    <location>
        <begin position="1"/>
        <end position="12"/>
    </location>
</feature>
<feature type="region of interest" description="Disordered" evidence="1">
    <location>
        <begin position="134"/>
        <end position="168"/>
    </location>
</feature>
<name>A0A9P3LT20_9FUNG</name>
<feature type="compositionally biased region" description="Basic and acidic residues" evidence="1">
    <location>
        <begin position="228"/>
        <end position="245"/>
    </location>
</feature>
<evidence type="ECO:0000313" key="2">
    <source>
        <dbReference type="EMBL" id="GJJ69190.1"/>
    </source>
</evidence>
<reference evidence="2" key="1">
    <citation type="submission" date="2021-11" db="EMBL/GenBank/DDBJ databases">
        <authorList>
            <person name="Herlambang A."/>
            <person name="Guo Y."/>
            <person name="Takashima Y."/>
            <person name="Nishizawa T."/>
        </authorList>
    </citation>
    <scope>NUCLEOTIDE SEQUENCE</scope>
    <source>
        <strain evidence="2">E1425</strain>
    </source>
</reference>
<sequence>MQSPSPEQSLTASVAIPEASSPRKNLRSNVSVTQNHDKKHCRQLSFGHGGNCAHSQHRGHQKNLNSHENIRNHCGRHRQESGSSRSLRHQMKQLKIAPSNSSLKTTESSLQGPSLKNFFGAVPTSVNTPNDTANLPHRNFHSVSPFHNSGTGQIHHRKSNPNRRRSRIDRSWKKEALPSLALSLPLPGQAHFQPHRRHHRHPQTKAQDDRNSGTFGSHSNMRHLRLKSRGDISSGERGRASTGNGKEDIFYEKQAILIGHAVDDRDRQLHHRRYQRRGDSVADASRCSQKKELSEGGCQAGFRAGSDRGIIQDAESTQAHYSIDSASPFSTPSPPVSQLLAMILELTRALWIDATQVTGLVLSESLLGGADMYDRAQLLIAVRKIPRLTHFASNTRVANLVPGLLETLLEYHHPHLVSFQLVDYPLQSITIAPQEETYCLNERSALPVFDSQKIQARSFQVHHGSSDFMAMPETLKVQKHQDVQEQHTDAMPLICCHLLECCPNLQLFESSVPLPLDDLIAFVPRWASASTLTVLRIEIQEFSGANALDMEEETVMQMFVKSLFMGNWSPRPLNFGGSLTEPGSSTSSGSDSGMSGVGSGSRNSNNSSGSYPTALHGSKDFLLSCESTDSGSGYGSSSHGFSDRVSSTKSVLGLSSGSSDTCSGMAFTSSLSQLGSGAMSSMWPARSPSPLLPTMQTGASPVQYLSPCTALGKTSVDRPNGYFAVEASPPVLLHESKESFVGVANFSNASRKMTHSRGAIYHPSELLEGLPSPIPPAPPPLLVRALSGLHGSPPRPLFAGANHGYSPIVSVGRLVALQFLVEHQLVYLPKLDRFFLGNRLYKIPTRR</sequence>
<feature type="compositionally biased region" description="Basic residues" evidence="1">
    <location>
        <begin position="154"/>
        <end position="167"/>
    </location>
</feature>
<evidence type="ECO:0000256" key="1">
    <source>
        <dbReference type="SAM" id="MobiDB-lite"/>
    </source>
</evidence>
<dbReference type="AlphaFoldDB" id="A0A9P3LT20"/>
<accession>A0A9P3LT20</accession>
<dbReference type="OrthoDB" id="2449186at2759"/>
<dbReference type="Proteomes" id="UP000827284">
    <property type="component" value="Unassembled WGS sequence"/>
</dbReference>
<reference evidence="2" key="2">
    <citation type="journal article" date="2022" name="Microbiol. Resour. Announc.">
        <title>Whole-Genome Sequence of Entomortierella parvispora E1425, a Mucoromycotan Fungus Associated with Burkholderiaceae-Related Endosymbiotic Bacteria.</title>
        <authorList>
            <person name="Herlambang A."/>
            <person name="Guo Y."/>
            <person name="Takashima Y."/>
            <person name="Narisawa K."/>
            <person name="Ohta H."/>
            <person name="Nishizawa T."/>
        </authorList>
    </citation>
    <scope>NUCLEOTIDE SEQUENCE</scope>
    <source>
        <strain evidence="2">E1425</strain>
    </source>
</reference>
<comment type="caution">
    <text evidence="2">The sequence shown here is derived from an EMBL/GenBank/DDBJ whole genome shotgun (WGS) entry which is preliminary data.</text>
</comment>
<keyword evidence="3" id="KW-1185">Reference proteome</keyword>